<feature type="transmembrane region" description="Helical" evidence="9">
    <location>
        <begin position="190"/>
        <end position="215"/>
    </location>
</feature>
<keyword evidence="2" id="KW-0813">Transport</keyword>
<evidence type="ECO:0000256" key="7">
    <source>
        <dbReference type="ARBA" id="ARBA00023136"/>
    </source>
</evidence>
<feature type="transmembrane region" description="Helical" evidence="9">
    <location>
        <begin position="42"/>
        <end position="58"/>
    </location>
</feature>
<dbReference type="CDD" id="cd06582">
    <property type="entry name" value="TM_PBP1_LivH_like"/>
    <property type="match status" value="1"/>
</dbReference>
<dbReference type="RefSeq" id="WP_205259652.1">
    <property type="nucleotide sequence ID" value="NZ_JAERWK010000007.1"/>
</dbReference>
<feature type="transmembrane region" description="Helical" evidence="9">
    <location>
        <begin position="64"/>
        <end position="83"/>
    </location>
</feature>
<proteinExistence type="inferred from homology"/>
<evidence type="ECO:0000256" key="2">
    <source>
        <dbReference type="ARBA" id="ARBA00022448"/>
    </source>
</evidence>
<dbReference type="InterPro" id="IPR001851">
    <property type="entry name" value="ABC_transp_permease"/>
</dbReference>
<keyword evidence="5" id="KW-0029">Amino-acid transport</keyword>
<gene>
    <name evidence="10" type="ORF">JL106_05275</name>
</gene>
<feature type="transmembrane region" description="Helical" evidence="9">
    <location>
        <begin position="95"/>
        <end position="116"/>
    </location>
</feature>
<keyword evidence="6 9" id="KW-1133">Transmembrane helix</keyword>
<dbReference type="EMBL" id="JAERWK010000007">
    <property type="protein sequence ID" value="MBM9466693.1"/>
    <property type="molecule type" value="Genomic_DNA"/>
</dbReference>
<evidence type="ECO:0000256" key="4">
    <source>
        <dbReference type="ARBA" id="ARBA00022692"/>
    </source>
</evidence>
<sequence length="293" mass="29487">MGQLTYFLAIGLGIGAVYALAALGIVTLYTGSGLANFAQGDLLVLAGLVAVTVAGAGYGWFLGLLAGLLATAVAGLVLGLLFVRPMRDRRLDVDVVVIGTLGVAITLTQLSGVWFGRQPQRLSSPLAGVSIPVGDLRVPAHYLLLVVVAVLVFLALRWFGRRTDVGLQLRAVAGGIQAARDAGVRVGRMLVIAWVITGVVGGIAGVLVASVVPLAPESGLPLGVNGFAAAIIGGLASPGGAVVGGLVVGLSESLAGGYLNDAVRQSIAPLVLLIVLVVRPGGLLGRTATARVA</sequence>
<name>A0A938YBP4_9ACTN</name>
<dbReference type="PANTHER" id="PTHR11795:SF450">
    <property type="entry name" value="ABC TRANSPORTER PERMEASE PROTEIN"/>
    <property type="match status" value="1"/>
</dbReference>
<feature type="transmembrane region" description="Helical" evidence="9">
    <location>
        <begin position="140"/>
        <end position="160"/>
    </location>
</feature>
<evidence type="ECO:0000313" key="10">
    <source>
        <dbReference type="EMBL" id="MBM9466693.1"/>
    </source>
</evidence>
<accession>A0A938YBP4</accession>
<feature type="transmembrane region" description="Helical" evidence="9">
    <location>
        <begin position="6"/>
        <end position="30"/>
    </location>
</feature>
<evidence type="ECO:0000256" key="1">
    <source>
        <dbReference type="ARBA" id="ARBA00004651"/>
    </source>
</evidence>
<keyword evidence="11" id="KW-1185">Reference proteome</keyword>
<feature type="transmembrane region" description="Helical" evidence="9">
    <location>
        <begin position="262"/>
        <end position="278"/>
    </location>
</feature>
<dbReference type="GO" id="GO:0005886">
    <property type="term" value="C:plasma membrane"/>
    <property type="evidence" value="ECO:0007669"/>
    <property type="project" value="UniProtKB-SubCell"/>
</dbReference>
<evidence type="ECO:0000256" key="5">
    <source>
        <dbReference type="ARBA" id="ARBA00022970"/>
    </source>
</evidence>
<evidence type="ECO:0000313" key="11">
    <source>
        <dbReference type="Proteomes" id="UP000663792"/>
    </source>
</evidence>
<comment type="similarity">
    <text evidence="8">Belongs to the binding-protein-dependent transport system permease family. LivHM subfamily.</text>
</comment>
<keyword evidence="4 9" id="KW-0812">Transmembrane</keyword>
<protein>
    <submittedName>
        <fullName evidence="10">Branched-chain amino acid ABC transporter permease</fullName>
    </submittedName>
</protein>
<dbReference type="Proteomes" id="UP000663792">
    <property type="component" value="Unassembled WGS sequence"/>
</dbReference>
<comment type="caution">
    <text evidence="10">The sequence shown here is derived from an EMBL/GenBank/DDBJ whole genome shotgun (WGS) entry which is preliminary data.</text>
</comment>
<reference evidence="10" key="1">
    <citation type="submission" date="2021-01" db="EMBL/GenBank/DDBJ databases">
        <title>YIM 132084 draft genome.</title>
        <authorList>
            <person name="An D."/>
        </authorList>
    </citation>
    <scope>NUCLEOTIDE SEQUENCE</scope>
    <source>
        <strain evidence="10">YIM 132084</strain>
    </source>
</reference>
<keyword evidence="7 9" id="KW-0472">Membrane</keyword>
<dbReference type="Pfam" id="PF02653">
    <property type="entry name" value="BPD_transp_2"/>
    <property type="match status" value="1"/>
</dbReference>
<evidence type="ECO:0000256" key="8">
    <source>
        <dbReference type="ARBA" id="ARBA00037998"/>
    </source>
</evidence>
<evidence type="ECO:0000256" key="9">
    <source>
        <dbReference type="SAM" id="Phobius"/>
    </source>
</evidence>
<feature type="transmembrane region" description="Helical" evidence="9">
    <location>
        <begin position="227"/>
        <end position="250"/>
    </location>
</feature>
<dbReference type="PANTHER" id="PTHR11795">
    <property type="entry name" value="BRANCHED-CHAIN AMINO ACID TRANSPORT SYSTEM PERMEASE PROTEIN LIVH"/>
    <property type="match status" value="1"/>
</dbReference>
<keyword evidence="3" id="KW-1003">Cell membrane</keyword>
<dbReference type="GO" id="GO:0022857">
    <property type="term" value="F:transmembrane transporter activity"/>
    <property type="evidence" value="ECO:0007669"/>
    <property type="project" value="InterPro"/>
</dbReference>
<dbReference type="InterPro" id="IPR052157">
    <property type="entry name" value="BCAA_transport_permease"/>
</dbReference>
<evidence type="ECO:0000256" key="6">
    <source>
        <dbReference type="ARBA" id="ARBA00022989"/>
    </source>
</evidence>
<dbReference type="AlphaFoldDB" id="A0A938YBP4"/>
<dbReference type="GO" id="GO:0006865">
    <property type="term" value="P:amino acid transport"/>
    <property type="evidence" value="ECO:0007669"/>
    <property type="project" value="UniProtKB-KW"/>
</dbReference>
<comment type="subcellular location">
    <subcellularLocation>
        <location evidence="1">Cell membrane</location>
        <topology evidence="1">Multi-pass membrane protein</topology>
    </subcellularLocation>
</comment>
<evidence type="ECO:0000256" key="3">
    <source>
        <dbReference type="ARBA" id="ARBA00022475"/>
    </source>
</evidence>
<organism evidence="10 11">
    <name type="scientific">Nakamurella leprariae</name>
    <dbReference type="NCBI Taxonomy" id="2803911"/>
    <lineage>
        <taxon>Bacteria</taxon>
        <taxon>Bacillati</taxon>
        <taxon>Actinomycetota</taxon>
        <taxon>Actinomycetes</taxon>
        <taxon>Nakamurellales</taxon>
        <taxon>Nakamurellaceae</taxon>
        <taxon>Nakamurella</taxon>
    </lineage>
</organism>